<dbReference type="EMBL" id="SMRU01000103">
    <property type="protein sequence ID" value="TDF82178.1"/>
    <property type="molecule type" value="Genomic_DNA"/>
</dbReference>
<sequence length="323" mass="36194">MTADVGIYTRCDSNYFPGLIALLNSLRRVGHSYPVYLVDTGLTAAELDIIASLGDVHVTRPQFGQYTLDSSKAARYNTTVFAGLEITLPEHEVIVHLDADAVVLDSLEPLIQAAFEHGFAATGEIPPSNMKTHFWGMPEITGRALRDVTREGQIAAHAAITARFGPLDEETITFNSGIWATRRDYYLNRMRPVLEFIKDYHREIWGLEQAMLNIAAFYANPYEPFREVGSRFNSRAEYSYFNEHFGTSGYRIASPRLLTNLETARLDPGMKVRLNGVGGTLAVLHFVWKPKPWEEPSTLSEVWEFFADTTPGWRDAAAAKGAR</sequence>
<dbReference type="GO" id="GO:0016757">
    <property type="term" value="F:glycosyltransferase activity"/>
    <property type="evidence" value="ECO:0007669"/>
    <property type="project" value="InterPro"/>
</dbReference>
<dbReference type="OrthoDB" id="2082405at2"/>
<dbReference type="InterPro" id="IPR029044">
    <property type="entry name" value="Nucleotide-diphossugar_trans"/>
</dbReference>
<evidence type="ECO:0000313" key="1">
    <source>
        <dbReference type="EMBL" id="TDF82178.1"/>
    </source>
</evidence>
<reference evidence="1 2" key="1">
    <citation type="submission" date="2019-03" db="EMBL/GenBank/DDBJ databases">
        <title>Whole genome sequence of Arthrobacter sp JH1-1.</title>
        <authorList>
            <person name="Trinh H.N."/>
        </authorList>
    </citation>
    <scope>NUCLEOTIDE SEQUENCE [LARGE SCALE GENOMIC DNA]</scope>
    <source>
        <strain evidence="1 2">JH1-1</strain>
    </source>
</reference>
<protein>
    <recommendedName>
        <fullName evidence="3">Glycosyl transferase family 2</fullName>
    </recommendedName>
</protein>
<dbReference type="InterPro" id="IPR002495">
    <property type="entry name" value="Glyco_trans_8"/>
</dbReference>
<evidence type="ECO:0000313" key="2">
    <source>
        <dbReference type="Proteomes" id="UP000295511"/>
    </source>
</evidence>
<gene>
    <name evidence="1" type="ORF">E1809_26385</name>
</gene>
<dbReference type="AlphaFoldDB" id="A0A4R5JXX2"/>
<comment type="caution">
    <text evidence="1">The sequence shown here is derived from an EMBL/GenBank/DDBJ whole genome shotgun (WGS) entry which is preliminary data.</text>
</comment>
<name>A0A4R5JXX2_9MICC</name>
<accession>A0A4R5JXX2</accession>
<dbReference type="RefSeq" id="WP_133207177.1">
    <property type="nucleotide sequence ID" value="NZ_SMRU01000103.1"/>
</dbReference>
<dbReference type="Gene3D" id="3.90.550.10">
    <property type="entry name" value="Spore Coat Polysaccharide Biosynthesis Protein SpsA, Chain A"/>
    <property type="match status" value="1"/>
</dbReference>
<dbReference type="Proteomes" id="UP000295511">
    <property type="component" value="Unassembled WGS sequence"/>
</dbReference>
<dbReference type="SUPFAM" id="SSF53448">
    <property type="entry name" value="Nucleotide-diphospho-sugar transferases"/>
    <property type="match status" value="1"/>
</dbReference>
<evidence type="ECO:0008006" key="3">
    <source>
        <dbReference type="Google" id="ProtNLM"/>
    </source>
</evidence>
<dbReference type="Pfam" id="PF01501">
    <property type="entry name" value="Glyco_transf_8"/>
    <property type="match status" value="1"/>
</dbReference>
<keyword evidence="2" id="KW-1185">Reference proteome</keyword>
<organism evidence="1 2">
    <name type="scientific">Arthrobacter terricola</name>
    <dbReference type="NCBI Taxonomy" id="2547396"/>
    <lineage>
        <taxon>Bacteria</taxon>
        <taxon>Bacillati</taxon>
        <taxon>Actinomycetota</taxon>
        <taxon>Actinomycetes</taxon>
        <taxon>Micrococcales</taxon>
        <taxon>Micrococcaceae</taxon>
        <taxon>Arthrobacter</taxon>
    </lineage>
</organism>
<feature type="non-terminal residue" evidence="1">
    <location>
        <position position="323"/>
    </location>
</feature>
<proteinExistence type="predicted"/>